<evidence type="ECO:0000313" key="5">
    <source>
        <dbReference type="EMBL" id="KAK1302814.1"/>
    </source>
</evidence>
<dbReference type="Proteomes" id="UP001180020">
    <property type="component" value="Unassembled WGS sequence"/>
</dbReference>
<organism evidence="5 6">
    <name type="scientific">Acorus calamus</name>
    <name type="common">Sweet flag</name>
    <dbReference type="NCBI Taxonomy" id="4465"/>
    <lineage>
        <taxon>Eukaryota</taxon>
        <taxon>Viridiplantae</taxon>
        <taxon>Streptophyta</taxon>
        <taxon>Embryophyta</taxon>
        <taxon>Tracheophyta</taxon>
        <taxon>Spermatophyta</taxon>
        <taxon>Magnoliopsida</taxon>
        <taxon>Liliopsida</taxon>
        <taxon>Acoraceae</taxon>
        <taxon>Acorus</taxon>
    </lineage>
</organism>
<accession>A0AAV9DPR7</accession>
<dbReference type="SUPFAM" id="SSF56112">
    <property type="entry name" value="Protein kinase-like (PK-like)"/>
    <property type="match status" value="1"/>
</dbReference>
<comment type="caution">
    <text evidence="5">The sequence shown here is derived from an EMBL/GenBank/DDBJ whole genome shotgun (WGS) entry which is preliminary data.</text>
</comment>
<evidence type="ECO:0000256" key="2">
    <source>
        <dbReference type="ARBA" id="ARBA00022741"/>
    </source>
</evidence>
<keyword evidence="1" id="KW-0808">Transferase</keyword>
<proteinExistence type="predicted"/>
<keyword evidence="2" id="KW-0547">Nucleotide-binding</keyword>
<sequence length="68" mass="7827">MERTGVLKNGKTVAVKRLTISQTRRVLTNFQSEVKLISNVHHRNLIRSPWVLQQRPGATARLRIHGEE</sequence>
<dbReference type="PANTHER" id="PTHR47973">
    <property type="entry name" value="CYSTEINE-RICH RECEPTOR-LIKE PROTEIN KINASE 3"/>
    <property type="match status" value="1"/>
</dbReference>
<evidence type="ECO:0000256" key="3">
    <source>
        <dbReference type="ARBA" id="ARBA00022777"/>
    </source>
</evidence>
<reference evidence="5" key="1">
    <citation type="journal article" date="2023" name="Nat. Commun.">
        <title>Diploid and tetraploid genomes of Acorus and the evolution of monocots.</title>
        <authorList>
            <person name="Ma L."/>
            <person name="Liu K.W."/>
            <person name="Li Z."/>
            <person name="Hsiao Y.Y."/>
            <person name="Qi Y."/>
            <person name="Fu T."/>
            <person name="Tang G.D."/>
            <person name="Zhang D."/>
            <person name="Sun W.H."/>
            <person name="Liu D.K."/>
            <person name="Li Y."/>
            <person name="Chen G.Z."/>
            <person name="Liu X.D."/>
            <person name="Liao X.Y."/>
            <person name="Jiang Y.T."/>
            <person name="Yu X."/>
            <person name="Hao Y."/>
            <person name="Huang J."/>
            <person name="Zhao X.W."/>
            <person name="Ke S."/>
            <person name="Chen Y.Y."/>
            <person name="Wu W.L."/>
            <person name="Hsu J.L."/>
            <person name="Lin Y.F."/>
            <person name="Huang M.D."/>
            <person name="Li C.Y."/>
            <person name="Huang L."/>
            <person name="Wang Z.W."/>
            <person name="Zhao X."/>
            <person name="Zhong W.Y."/>
            <person name="Peng D.H."/>
            <person name="Ahmad S."/>
            <person name="Lan S."/>
            <person name="Zhang J.S."/>
            <person name="Tsai W.C."/>
            <person name="Van de Peer Y."/>
            <person name="Liu Z.J."/>
        </authorList>
    </citation>
    <scope>NUCLEOTIDE SEQUENCE</scope>
    <source>
        <strain evidence="5">CP</strain>
    </source>
</reference>
<dbReference type="InterPro" id="IPR052059">
    <property type="entry name" value="CR_Ser/Thr_kinase"/>
</dbReference>
<protein>
    <submittedName>
        <fullName evidence="5">G-type lectin S-receptor-like serine/threonine-protein kinase</fullName>
    </submittedName>
</protein>
<evidence type="ECO:0000313" key="6">
    <source>
        <dbReference type="Proteomes" id="UP001180020"/>
    </source>
</evidence>
<dbReference type="AlphaFoldDB" id="A0AAV9DPR7"/>
<dbReference type="GO" id="GO:0005524">
    <property type="term" value="F:ATP binding"/>
    <property type="evidence" value="ECO:0007669"/>
    <property type="project" value="UniProtKB-KW"/>
</dbReference>
<dbReference type="EMBL" id="JAUJYO010000012">
    <property type="protein sequence ID" value="KAK1302814.1"/>
    <property type="molecule type" value="Genomic_DNA"/>
</dbReference>
<dbReference type="InterPro" id="IPR011009">
    <property type="entry name" value="Kinase-like_dom_sf"/>
</dbReference>
<keyword evidence="4" id="KW-0067">ATP-binding</keyword>
<name>A0AAV9DPR7_ACOCL</name>
<evidence type="ECO:0000256" key="4">
    <source>
        <dbReference type="ARBA" id="ARBA00022840"/>
    </source>
</evidence>
<evidence type="ECO:0000256" key="1">
    <source>
        <dbReference type="ARBA" id="ARBA00022679"/>
    </source>
</evidence>
<gene>
    <name evidence="5" type="ORF">QJS10_CPB12g01842</name>
</gene>
<reference evidence="5" key="2">
    <citation type="submission" date="2023-06" db="EMBL/GenBank/DDBJ databases">
        <authorList>
            <person name="Ma L."/>
            <person name="Liu K.-W."/>
            <person name="Li Z."/>
            <person name="Hsiao Y.-Y."/>
            <person name="Qi Y."/>
            <person name="Fu T."/>
            <person name="Tang G."/>
            <person name="Zhang D."/>
            <person name="Sun W.-H."/>
            <person name="Liu D.-K."/>
            <person name="Li Y."/>
            <person name="Chen G.-Z."/>
            <person name="Liu X.-D."/>
            <person name="Liao X.-Y."/>
            <person name="Jiang Y.-T."/>
            <person name="Yu X."/>
            <person name="Hao Y."/>
            <person name="Huang J."/>
            <person name="Zhao X.-W."/>
            <person name="Ke S."/>
            <person name="Chen Y.-Y."/>
            <person name="Wu W.-L."/>
            <person name="Hsu J.-L."/>
            <person name="Lin Y.-F."/>
            <person name="Huang M.-D."/>
            <person name="Li C.-Y."/>
            <person name="Huang L."/>
            <person name="Wang Z.-W."/>
            <person name="Zhao X."/>
            <person name="Zhong W.-Y."/>
            <person name="Peng D.-H."/>
            <person name="Ahmad S."/>
            <person name="Lan S."/>
            <person name="Zhang J.-S."/>
            <person name="Tsai W.-C."/>
            <person name="Van De Peer Y."/>
            <person name="Liu Z.-J."/>
        </authorList>
    </citation>
    <scope>NUCLEOTIDE SEQUENCE</scope>
    <source>
        <strain evidence="5">CP</strain>
        <tissue evidence="5">Leaves</tissue>
    </source>
</reference>
<keyword evidence="3 5" id="KW-0418">Kinase</keyword>
<dbReference type="GO" id="GO:0016301">
    <property type="term" value="F:kinase activity"/>
    <property type="evidence" value="ECO:0007669"/>
    <property type="project" value="UniProtKB-KW"/>
</dbReference>
<keyword evidence="6" id="KW-1185">Reference proteome</keyword>
<dbReference type="Gene3D" id="3.30.200.20">
    <property type="entry name" value="Phosphorylase Kinase, domain 1"/>
    <property type="match status" value="1"/>
</dbReference>